<dbReference type="EMBL" id="QKXC01000083">
    <property type="protein sequence ID" value="RBR22925.1"/>
    <property type="molecule type" value="Genomic_DNA"/>
</dbReference>
<reference evidence="2 3" key="1">
    <citation type="submission" date="2018-06" db="EMBL/GenBank/DDBJ databases">
        <title>Fusarium incarnatum-equiseti species complex species 28.</title>
        <authorList>
            <person name="Gardiner D.M."/>
        </authorList>
    </citation>
    <scope>NUCLEOTIDE SEQUENCE [LARGE SCALE GENOMIC DNA]</scope>
    <source>
        <strain evidence="2 3">FIESC_28</strain>
    </source>
</reference>
<dbReference type="GeneID" id="41993666"/>
<protein>
    <submittedName>
        <fullName evidence="2">Uncharacterized protein</fullName>
    </submittedName>
</protein>
<evidence type="ECO:0000313" key="3">
    <source>
        <dbReference type="Proteomes" id="UP000253153"/>
    </source>
</evidence>
<gene>
    <name evidence="2" type="ORF">FIESC28_04223</name>
</gene>
<organism evidence="2 3">
    <name type="scientific">Fusarium coffeatum</name>
    <dbReference type="NCBI Taxonomy" id="231269"/>
    <lineage>
        <taxon>Eukaryota</taxon>
        <taxon>Fungi</taxon>
        <taxon>Dikarya</taxon>
        <taxon>Ascomycota</taxon>
        <taxon>Pezizomycotina</taxon>
        <taxon>Sordariomycetes</taxon>
        <taxon>Hypocreomycetidae</taxon>
        <taxon>Hypocreales</taxon>
        <taxon>Nectriaceae</taxon>
        <taxon>Fusarium</taxon>
        <taxon>Fusarium incarnatum-equiseti species complex</taxon>
    </lineage>
</organism>
<keyword evidence="3" id="KW-1185">Reference proteome</keyword>
<dbReference type="AlphaFoldDB" id="A0A366S2S6"/>
<dbReference type="OrthoDB" id="5429442at2759"/>
<sequence>MGDRIWKIKIDPYDQVIALTQHMINEGISNLYTKLERGQEVEGAVKPKPGNVYADQNNWAKNVIFGEPCVIVQPDYSNVRNVRFRIAMKTGKIQLYSWKMNEETGEPVIQKLLMDIDDWHVTIPIDVGFVALDTKTKRGKAVADRSAAKGKPNHSIMELLLDLKSMALENATWEFGDWGEDDYLYDADENPTRPPGWKLDSPREFNQLNPDFQTTMSFCLQKISNNLMQSNLTSMGFAVIAPDINARATFEVNNARYMTYPWTNPDTNIGVPAGLDGDSRLNYLLYLETVGSHTPPLDSQANAVLNTRMGNWTEGRKPGTDSHSKFGTFVLSRANFMESFLLPKLSSINRIMSMDISEVRCWAEDHFFTYKWSVGATFSVGLGKPEDDKTVYALNRINYTMNNDWQQDAKDFLNNYTGDPGSGSQVWRYQDIEWGNSAKHQYTHKGSVEVWMSGDTITFTRAYTTAGSNTIVYEGGQWTKFEYKIDPSVVDPNIYGKLIAETKWAIKFQMAETTDGGMQFEIDVTRPTTEFKGNYNDSNSLKALKSNLESRYKTAGDNFEWYINSIRNCLQGQERFTLPASGVYFFSSPVMNAQGDLVCGLEYNGNPTLGGTINNGTTTVRDEIPRGDFVNMPGEAKFSAGDSQTSKREKDEK</sequence>
<dbReference type="Proteomes" id="UP000253153">
    <property type="component" value="Unassembled WGS sequence"/>
</dbReference>
<name>A0A366S2S6_9HYPO</name>
<proteinExistence type="predicted"/>
<evidence type="ECO:0000313" key="2">
    <source>
        <dbReference type="EMBL" id="RBR22925.1"/>
    </source>
</evidence>
<evidence type="ECO:0000256" key="1">
    <source>
        <dbReference type="SAM" id="MobiDB-lite"/>
    </source>
</evidence>
<feature type="region of interest" description="Disordered" evidence="1">
    <location>
        <begin position="631"/>
        <end position="653"/>
    </location>
</feature>
<comment type="caution">
    <text evidence="2">The sequence shown here is derived from an EMBL/GenBank/DDBJ whole genome shotgun (WGS) entry which is preliminary data.</text>
</comment>
<dbReference type="RefSeq" id="XP_031017516.1">
    <property type="nucleotide sequence ID" value="XM_031158370.1"/>
</dbReference>
<accession>A0A366S2S6</accession>